<dbReference type="CDD" id="cd01879">
    <property type="entry name" value="FeoB"/>
    <property type="match status" value="1"/>
</dbReference>
<feature type="transmembrane region" description="Helical" evidence="13">
    <location>
        <begin position="261"/>
        <end position="280"/>
    </location>
</feature>
<dbReference type="RefSeq" id="WP_130566518.1">
    <property type="nucleotide sequence ID" value="NZ_SHLY01000002.1"/>
</dbReference>
<evidence type="ECO:0000256" key="5">
    <source>
        <dbReference type="ARBA" id="ARBA00022692"/>
    </source>
</evidence>
<dbReference type="InterPro" id="IPR011642">
    <property type="entry name" value="Gate_dom"/>
</dbReference>
<dbReference type="EMBL" id="SHLY01000002">
    <property type="protein sequence ID" value="TAA47415.1"/>
    <property type="molecule type" value="Genomic_DNA"/>
</dbReference>
<keyword evidence="8 13" id="KW-0408">Iron</keyword>
<dbReference type="InterPro" id="IPR011640">
    <property type="entry name" value="Fe2_transport_prot_B_C"/>
</dbReference>
<evidence type="ECO:0000256" key="2">
    <source>
        <dbReference type="ARBA" id="ARBA00022448"/>
    </source>
</evidence>
<proteinExistence type="inferred from homology"/>
<keyword evidence="16" id="KW-1185">Reference proteome</keyword>
<dbReference type="InterPro" id="IPR050860">
    <property type="entry name" value="FeoB_GTPase"/>
</dbReference>
<feature type="transmembrane region" description="Helical" evidence="13">
    <location>
        <begin position="495"/>
        <end position="513"/>
    </location>
</feature>
<dbReference type="Pfam" id="PF02421">
    <property type="entry name" value="FeoB_N"/>
    <property type="match status" value="1"/>
</dbReference>
<dbReference type="InterPro" id="IPR027417">
    <property type="entry name" value="P-loop_NTPase"/>
</dbReference>
<comment type="function">
    <text evidence="13">Probable transporter of a GTP-driven Fe(2+) uptake system.</text>
</comment>
<dbReference type="InterPro" id="IPR030389">
    <property type="entry name" value="G_FEOB_dom"/>
</dbReference>
<dbReference type="Proteomes" id="UP000292544">
    <property type="component" value="Unassembled WGS sequence"/>
</dbReference>
<keyword evidence="5 13" id="KW-0812">Transmembrane</keyword>
<evidence type="ECO:0000256" key="6">
    <source>
        <dbReference type="ARBA" id="ARBA00022741"/>
    </source>
</evidence>
<evidence type="ECO:0000256" key="8">
    <source>
        <dbReference type="ARBA" id="ARBA00023004"/>
    </source>
</evidence>
<feature type="transmembrane region" description="Helical" evidence="13">
    <location>
        <begin position="405"/>
        <end position="426"/>
    </location>
</feature>
<dbReference type="Pfam" id="PF07664">
    <property type="entry name" value="FeoB_C"/>
    <property type="match status" value="1"/>
</dbReference>
<evidence type="ECO:0000256" key="12">
    <source>
        <dbReference type="NCBIfam" id="TIGR00437"/>
    </source>
</evidence>
<protein>
    <recommendedName>
        <fullName evidence="12 13">Ferrous iron transport protein B</fullName>
    </recommendedName>
</protein>
<evidence type="ECO:0000259" key="14">
    <source>
        <dbReference type="PROSITE" id="PS51711"/>
    </source>
</evidence>
<accession>A0ABY1WRP6</accession>
<dbReference type="Pfam" id="PF07670">
    <property type="entry name" value="Gate"/>
    <property type="match status" value="2"/>
</dbReference>
<feature type="transmembrane region" description="Helical" evidence="13">
    <location>
        <begin position="318"/>
        <end position="351"/>
    </location>
</feature>
<feature type="transmembrane region" description="Helical" evidence="13">
    <location>
        <begin position="371"/>
        <end position="393"/>
    </location>
</feature>
<evidence type="ECO:0000256" key="9">
    <source>
        <dbReference type="ARBA" id="ARBA00023065"/>
    </source>
</evidence>
<keyword evidence="2 13" id="KW-0813">Transport</keyword>
<feature type="transmembrane region" description="Helical" evidence="13">
    <location>
        <begin position="711"/>
        <end position="729"/>
    </location>
</feature>
<keyword evidence="9" id="KW-0406">Ion transport</keyword>
<keyword evidence="6" id="KW-0547">Nucleotide-binding</keyword>
<feature type="domain" description="FeoB-type G" evidence="14">
    <location>
        <begin position="4"/>
        <end position="170"/>
    </location>
</feature>
<feature type="transmembrane region" description="Helical" evidence="13">
    <location>
        <begin position="651"/>
        <end position="672"/>
    </location>
</feature>
<dbReference type="PANTHER" id="PTHR43185:SF1">
    <property type="entry name" value="FE(2+) TRANSPORTER FEOB"/>
    <property type="match status" value="1"/>
</dbReference>
<evidence type="ECO:0000256" key="1">
    <source>
        <dbReference type="ARBA" id="ARBA00004651"/>
    </source>
</evidence>
<comment type="subcellular location">
    <subcellularLocation>
        <location evidence="13">Cell inner membrane</location>
        <topology evidence="13">Multi-pass membrane protein</topology>
    </subcellularLocation>
    <subcellularLocation>
        <location evidence="1">Cell membrane</location>
        <topology evidence="1">Multi-pass membrane protein</topology>
    </subcellularLocation>
</comment>
<evidence type="ECO:0000256" key="10">
    <source>
        <dbReference type="ARBA" id="ARBA00023134"/>
    </source>
</evidence>
<feature type="transmembrane region" description="Helical" evidence="13">
    <location>
        <begin position="438"/>
        <end position="461"/>
    </location>
</feature>
<organism evidence="15 16">
    <name type="scientific">Corallincola spongiicola</name>
    <dbReference type="NCBI Taxonomy" id="2520508"/>
    <lineage>
        <taxon>Bacteria</taxon>
        <taxon>Pseudomonadati</taxon>
        <taxon>Pseudomonadota</taxon>
        <taxon>Gammaproteobacteria</taxon>
        <taxon>Alteromonadales</taxon>
        <taxon>Psychromonadaceae</taxon>
        <taxon>Corallincola</taxon>
    </lineage>
</organism>
<comment type="similarity">
    <text evidence="13">Belongs to the TRAFAC class TrmE-Era-EngA-EngB-Septin-like GTPase superfamily. FeoB GTPase (TC 9.A.8) family.</text>
</comment>
<keyword evidence="4 13" id="KW-0410">Iron transport</keyword>
<evidence type="ECO:0000256" key="13">
    <source>
        <dbReference type="RuleBase" id="RU362098"/>
    </source>
</evidence>
<keyword evidence="10 13" id="KW-0342">GTP-binding</keyword>
<dbReference type="SUPFAM" id="SSF52540">
    <property type="entry name" value="P-loop containing nucleoside triphosphate hydrolases"/>
    <property type="match status" value="1"/>
</dbReference>
<evidence type="ECO:0000256" key="4">
    <source>
        <dbReference type="ARBA" id="ARBA00022496"/>
    </source>
</evidence>
<evidence type="ECO:0000256" key="7">
    <source>
        <dbReference type="ARBA" id="ARBA00022989"/>
    </source>
</evidence>
<evidence type="ECO:0000313" key="15">
    <source>
        <dbReference type="EMBL" id="TAA47415.1"/>
    </source>
</evidence>
<keyword evidence="7 13" id="KW-1133">Transmembrane helix</keyword>
<keyword evidence="11 13" id="KW-0472">Membrane</keyword>
<dbReference type="PROSITE" id="PS51711">
    <property type="entry name" value="G_FEOB"/>
    <property type="match status" value="1"/>
</dbReference>
<evidence type="ECO:0000313" key="16">
    <source>
        <dbReference type="Proteomes" id="UP000292544"/>
    </source>
</evidence>
<dbReference type="NCBIfam" id="TIGR00437">
    <property type="entry name" value="feoB"/>
    <property type="match status" value="1"/>
</dbReference>
<name>A0ABY1WRP6_9GAMM</name>
<reference evidence="16" key="1">
    <citation type="submission" date="2019-02" db="EMBL/GenBank/DDBJ databases">
        <title>Draft genome sequence of Muricauda sp. 176CP4-71.</title>
        <authorList>
            <person name="Park J.-S."/>
        </authorList>
    </citation>
    <scope>NUCLEOTIDE SEQUENCE [LARGE SCALE GENOMIC DNA]</scope>
    <source>
        <strain evidence="16">176GS2-150</strain>
    </source>
</reference>
<dbReference type="InterPro" id="IPR003373">
    <property type="entry name" value="Fe2_transport_prot-B"/>
</dbReference>
<dbReference type="PANTHER" id="PTHR43185">
    <property type="entry name" value="FERROUS IRON TRANSPORT PROTEIN B"/>
    <property type="match status" value="1"/>
</dbReference>
<evidence type="ECO:0000256" key="11">
    <source>
        <dbReference type="ARBA" id="ARBA00023136"/>
    </source>
</evidence>
<gene>
    <name evidence="15" type="primary">feoB</name>
    <name evidence="15" type="ORF">EXY25_09315</name>
</gene>
<comment type="caution">
    <text evidence="15">The sequence shown here is derived from an EMBL/GenBank/DDBJ whole genome shotgun (WGS) entry which is preliminary data.</text>
</comment>
<evidence type="ECO:0000256" key="3">
    <source>
        <dbReference type="ARBA" id="ARBA00022475"/>
    </source>
</evidence>
<sequence length="749" mass="80799">MSKAFRCVIAGNANSGKSTLFNGLSGSNVSVGNWSGVTVDKKIGHFACEQQNFDLVDLPGLLDLNAINHDGLLDESISQQCIRQGEFDLLINLVDATQLERSLYLTLQLRELGVPMLVLLNKAEVVQARDHKIDVDQLAQQLDCPVMSISAKSPCDIKALVSRINTLCQQPLVLKPFTVPLGDNVEMAITKLGGVRADAIARLLMLNDEQAQQAHAQLTADSIRLSDHLATQRYALVDKIYQQAVTVADASLSLTERWDRYALNVWTGVPIFLGMMYLTFMFAINFGAAFIDFFDIVAGALFVDGFGQLLTSVGSPDWLTAILASGVGAGVQTVATFIPVVAFLYVALSILEISGYLARAGFVIEGLMQKIGLPGKAFVPLIVGFGCNVPSITATRTLDSRRERLVTAMMAPFMSCGARLPVYALFAAAFFPDNGQNLVFALYLIGIVAAILTGVLLRYTLLPGLASQGMMALPDYEMPTPGAIVRRTWHRTKQFVLGAGKMIVLVVTVLSFVNSIGTDGSFGNEDSETSLLSKTSQWVTPVFHPMGIADDNWPATVGIVTGIFAKEAVVGTLNSLYSHAGEEEEGGVDLLAALNEGLSTIPDNLLGIAWEDPLGLDIGDVSNSEETAEAFGFETGTLTNLEAGFKTRAAAFAYLLFILLYTPCAAVLGAMSGEFGNRWTAFSAVYTFALAYAVATLFYQLSQFALQPLTSTLWISLIFVVSALVVWLLRRMKQPAKMGVGDIPVMIRE</sequence>
<keyword evidence="3" id="KW-1003">Cell membrane</keyword>
<feature type="transmembrane region" description="Helical" evidence="13">
    <location>
        <begin position="679"/>
        <end position="699"/>
    </location>
</feature>
<dbReference type="Gene3D" id="3.40.50.300">
    <property type="entry name" value="P-loop containing nucleotide triphosphate hydrolases"/>
    <property type="match status" value="1"/>
</dbReference>